<feature type="region of interest" description="Disordered" evidence="7">
    <location>
        <begin position="525"/>
        <end position="556"/>
    </location>
</feature>
<dbReference type="CDD" id="cd00067">
    <property type="entry name" value="GAL4"/>
    <property type="match status" value="1"/>
</dbReference>
<name>A0A9W4NF10_9EURO</name>
<dbReference type="CDD" id="cd12148">
    <property type="entry name" value="fungal_TF_MHR"/>
    <property type="match status" value="1"/>
</dbReference>
<evidence type="ECO:0000313" key="10">
    <source>
        <dbReference type="Proteomes" id="UP001152646"/>
    </source>
</evidence>
<dbReference type="PANTHER" id="PTHR47654">
    <property type="entry name" value="ZN(II)2CYS6 TRANSCRIPTION FACTOR (EUROFUNG)-RELATED"/>
    <property type="match status" value="1"/>
</dbReference>
<evidence type="ECO:0000259" key="8">
    <source>
        <dbReference type="PROSITE" id="PS50048"/>
    </source>
</evidence>
<dbReference type="Pfam" id="PF00172">
    <property type="entry name" value="Zn_clus"/>
    <property type="match status" value="1"/>
</dbReference>
<organism evidence="9 10">
    <name type="scientific">Penicillium salamii</name>
    <dbReference type="NCBI Taxonomy" id="1612424"/>
    <lineage>
        <taxon>Eukaryota</taxon>
        <taxon>Fungi</taxon>
        <taxon>Dikarya</taxon>
        <taxon>Ascomycota</taxon>
        <taxon>Pezizomycotina</taxon>
        <taxon>Eurotiomycetes</taxon>
        <taxon>Eurotiomycetidae</taxon>
        <taxon>Eurotiales</taxon>
        <taxon>Aspergillaceae</taxon>
        <taxon>Penicillium</taxon>
    </lineage>
</organism>
<evidence type="ECO:0000256" key="7">
    <source>
        <dbReference type="SAM" id="MobiDB-lite"/>
    </source>
</evidence>
<feature type="coiled-coil region" evidence="6">
    <location>
        <begin position="113"/>
        <end position="140"/>
    </location>
</feature>
<dbReference type="GO" id="GO:0003677">
    <property type="term" value="F:DNA binding"/>
    <property type="evidence" value="ECO:0007669"/>
    <property type="project" value="UniProtKB-KW"/>
</dbReference>
<keyword evidence="6" id="KW-0175">Coiled coil</keyword>
<evidence type="ECO:0000256" key="6">
    <source>
        <dbReference type="SAM" id="Coils"/>
    </source>
</evidence>
<feature type="region of interest" description="Disordered" evidence="7">
    <location>
        <begin position="244"/>
        <end position="266"/>
    </location>
</feature>
<dbReference type="SUPFAM" id="SSF57701">
    <property type="entry name" value="Zn2/Cys6 DNA-binding domain"/>
    <property type="match status" value="1"/>
</dbReference>
<feature type="compositionally biased region" description="Acidic residues" evidence="7">
    <location>
        <begin position="539"/>
        <end position="555"/>
    </location>
</feature>
<dbReference type="InterPro" id="IPR036864">
    <property type="entry name" value="Zn2-C6_fun-type_DNA-bd_sf"/>
</dbReference>
<dbReference type="InterPro" id="IPR007219">
    <property type="entry name" value="XnlR_reg_dom"/>
</dbReference>
<dbReference type="PROSITE" id="PS00463">
    <property type="entry name" value="ZN2_CY6_FUNGAL_1"/>
    <property type="match status" value="1"/>
</dbReference>
<dbReference type="GO" id="GO:0000981">
    <property type="term" value="F:DNA-binding transcription factor activity, RNA polymerase II-specific"/>
    <property type="evidence" value="ECO:0007669"/>
    <property type="project" value="InterPro"/>
</dbReference>
<comment type="caution">
    <text evidence="9">The sequence shown here is derived from an EMBL/GenBank/DDBJ whole genome shotgun (WGS) entry which is preliminary data.</text>
</comment>
<dbReference type="OrthoDB" id="5296287at2759"/>
<dbReference type="SMART" id="SM00066">
    <property type="entry name" value="GAL4"/>
    <property type="match status" value="1"/>
</dbReference>
<dbReference type="SMART" id="SM00906">
    <property type="entry name" value="Fungal_trans"/>
    <property type="match status" value="1"/>
</dbReference>
<dbReference type="InterPro" id="IPR053230">
    <property type="entry name" value="Trans_reg_galc"/>
</dbReference>
<keyword evidence="2" id="KW-0805">Transcription regulation</keyword>
<dbReference type="PANTHER" id="PTHR47654:SF3">
    <property type="entry name" value="ZN(II)2CYS6 TRANSCRIPTION FACTOR (EUROFUNG)"/>
    <property type="match status" value="1"/>
</dbReference>
<evidence type="ECO:0000256" key="5">
    <source>
        <dbReference type="ARBA" id="ARBA00023242"/>
    </source>
</evidence>
<evidence type="ECO:0000313" key="9">
    <source>
        <dbReference type="EMBL" id="CAG8361444.1"/>
    </source>
</evidence>
<evidence type="ECO:0000256" key="3">
    <source>
        <dbReference type="ARBA" id="ARBA00023125"/>
    </source>
</evidence>
<proteinExistence type="predicted"/>
<accession>A0A9W4NF10</accession>
<feature type="region of interest" description="Disordered" evidence="7">
    <location>
        <begin position="174"/>
        <end position="210"/>
    </location>
</feature>
<keyword evidence="4" id="KW-0804">Transcription</keyword>
<dbReference type="GO" id="GO:0008270">
    <property type="term" value="F:zinc ion binding"/>
    <property type="evidence" value="ECO:0007669"/>
    <property type="project" value="InterPro"/>
</dbReference>
<reference evidence="9" key="1">
    <citation type="submission" date="2021-07" db="EMBL/GenBank/DDBJ databases">
        <authorList>
            <person name="Branca A.L. A."/>
        </authorList>
    </citation>
    <scope>NUCLEOTIDE SEQUENCE</scope>
</reference>
<dbReference type="GO" id="GO:0006351">
    <property type="term" value="P:DNA-templated transcription"/>
    <property type="evidence" value="ECO:0007669"/>
    <property type="project" value="InterPro"/>
</dbReference>
<gene>
    <name evidence="9" type="ORF">PSALAMII_LOCUS3910</name>
</gene>
<sequence>MSNIPFPSWGDQQSLFKLSYADAETCNQLASVDNPVSHLESGDSQVTSKKMAIPRLAEGTESAFTSPGRFHRRHVRRACESCRQRKTKCTGDKSGCRNCREAGIICCYTDGKREKSKRQLASLSAKVQAYEDVISKLSNRFGVSDEHLVNIALAAESAPNLTLNSKASIAAAGESKATRNAGSEPPPSRSLSASPLDSGDHTEEDFNRDEVSRATGFIGKSSEITWLQKLSKVVNIECEAWPATLPNADEDNGLPSPTLTPRPDTPSDPWVVAFNYYLDDLDIPTADSSDMYGVPSRETATHLLNAYLTSVHPSFPIIGISTFVPQFQVFFSQPSLKPGNKWLAILNLIFAIAARFGQLTNADWREEDDDHQSYFSKARALSLEDQILHHPDLQQLQVEGLTAFYLNALGHINRYSNKQCTIWISAHHYFLYRAWKLSGSAVRGALALGLHLQNVGVSIPDSSKEIRYRVWWSLYTLDYLLAILTGRPSCVNDSSCTTPMPVPFDESDFQKDEVARIISNTALRTSSNSERMPTNSSMDDLESTTDSDSNDAPAEDEAKLSRVEYLKSLPPCTSLYFLQLASLTSISKRMTVKLYSPEALQSPWASTEFTMQSLMLELDSWFMNLPAAYDFTSTQTSQCPISQRMGVAFLFYSTKIGITRPCLCRLDQSLSEDDKTYEFCNKAAADCVEAACHMLTLFPDTPDATLLYKMSPWWCTLHYLMQAVTVLLLELAYRAQHVPEKATMVSKAAKKALDWLSTLSKTNMASERAWKLCDGFIRRLAPHIGINVNDFPINEESDSLFNVPDTVESTDMTEDPSADDVAFDASEAIPATVAVDAISAELDSIARSPVDQSSTPSGMHESYGIEAPDLLDQFIKQEKDQSSYDECFPYDPATGQLTGSFFPSGPNMELDMGYFWGDPVC</sequence>
<feature type="domain" description="Zn(2)-C6 fungal-type" evidence="8">
    <location>
        <begin position="78"/>
        <end position="108"/>
    </location>
</feature>
<dbReference type="AlphaFoldDB" id="A0A9W4NF10"/>
<keyword evidence="3" id="KW-0238">DNA-binding</keyword>
<dbReference type="InterPro" id="IPR001138">
    <property type="entry name" value="Zn2Cys6_DnaBD"/>
</dbReference>
<evidence type="ECO:0000256" key="1">
    <source>
        <dbReference type="ARBA" id="ARBA00022723"/>
    </source>
</evidence>
<feature type="compositionally biased region" description="Basic and acidic residues" evidence="7">
    <location>
        <begin position="198"/>
        <end position="210"/>
    </location>
</feature>
<evidence type="ECO:0000256" key="2">
    <source>
        <dbReference type="ARBA" id="ARBA00023015"/>
    </source>
</evidence>
<dbReference type="Gene3D" id="4.10.240.10">
    <property type="entry name" value="Zn(2)-C6 fungal-type DNA-binding domain"/>
    <property type="match status" value="1"/>
</dbReference>
<dbReference type="Proteomes" id="UP001152646">
    <property type="component" value="Unassembled WGS sequence"/>
</dbReference>
<dbReference type="PROSITE" id="PS50048">
    <property type="entry name" value="ZN2_CY6_FUNGAL_2"/>
    <property type="match status" value="1"/>
</dbReference>
<keyword evidence="5" id="KW-0539">Nucleus</keyword>
<feature type="compositionally biased region" description="Polar residues" evidence="7">
    <location>
        <begin position="525"/>
        <end position="538"/>
    </location>
</feature>
<protein>
    <recommendedName>
        <fullName evidence="8">Zn(2)-C6 fungal-type domain-containing protein</fullName>
    </recommendedName>
</protein>
<evidence type="ECO:0000256" key="4">
    <source>
        <dbReference type="ARBA" id="ARBA00023163"/>
    </source>
</evidence>
<keyword evidence="1" id="KW-0479">Metal-binding</keyword>
<dbReference type="Pfam" id="PF04082">
    <property type="entry name" value="Fungal_trans"/>
    <property type="match status" value="1"/>
</dbReference>
<dbReference type="EMBL" id="CAJVPA010000144">
    <property type="protein sequence ID" value="CAG8361444.1"/>
    <property type="molecule type" value="Genomic_DNA"/>
</dbReference>